<feature type="transmembrane region" description="Helical" evidence="2">
    <location>
        <begin position="177"/>
        <end position="192"/>
    </location>
</feature>
<keyword evidence="2" id="KW-0472">Membrane</keyword>
<evidence type="ECO:0000256" key="1">
    <source>
        <dbReference type="SAM" id="MobiDB-lite"/>
    </source>
</evidence>
<keyword evidence="2" id="KW-0812">Transmembrane</keyword>
<name>A0A517PGZ2_9PLAN</name>
<protein>
    <submittedName>
        <fullName evidence="3">Uncharacterized protein</fullName>
    </submittedName>
</protein>
<dbReference type="RefSeq" id="WP_145180318.1">
    <property type="nucleotide sequence ID" value="NZ_CP036266.1"/>
</dbReference>
<sequence>MSRKAKRARKNTSKRETAQAEKRAAVSSVPASSQELAEPSPGISRHTWLFLSLLLIWSFLVSCFPMRNMDIWWHLRTGELILERGTVPYFDWFTFVDSDRPWIDMHWGFQLLVTWLYHWGGVNLLILSKAFCLALTVGLGWFAGGRFLPPWGKALLWILPVICLSGRSVVRPEMLSLVYLAAWMLVLNRAAARPQLLWLIPLLALLWVNSHALFVLGLVVSVLWVIDHLVRGWARGRFGLEPAATELTGVMLIRIAVLTGIACFLNPYFEQGVLFPLTLYEKFSVDQAFYSVRIGEFQPPLDFIRQHGLKNLFLASQVLLGVLTLASFIPLLINRRINVFRLLVFAAFTHLAFKASRNTSIFALISGIVLCDNLSDWSRFGIALFGKSASDAAEGTRQLSRGSLVSAGIFLFLFISLFTGYWHAWGGEGKRLALGEAEAWYAHGASKFAGQPGMPDRAYISNMGQAAVYIYHNGPEKRVFFDGRLEVNSQQTFEWYEQIKQQMMQGSTDWAYLLQDEKGQLPAVILDSRYSRNEIMGMAANPGWMLVFADQAAAVFLDRQTAERLKLQPADPSPLAYPPGMKVRE</sequence>
<feature type="transmembrane region" description="Helical" evidence="2">
    <location>
        <begin position="247"/>
        <end position="269"/>
    </location>
</feature>
<reference evidence="3 4" key="1">
    <citation type="submission" date="2019-02" db="EMBL/GenBank/DDBJ databases">
        <title>Deep-cultivation of Planctomycetes and their phenomic and genomic characterization uncovers novel biology.</title>
        <authorList>
            <person name="Wiegand S."/>
            <person name="Jogler M."/>
            <person name="Boedeker C."/>
            <person name="Pinto D."/>
            <person name="Vollmers J."/>
            <person name="Rivas-Marin E."/>
            <person name="Kohn T."/>
            <person name="Peeters S.H."/>
            <person name="Heuer A."/>
            <person name="Rast P."/>
            <person name="Oberbeckmann S."/>
            <person name="Bunk B."/>
            <person name="Jeske O."/>
            <person name="Meyerdierks A."/>
            <person name="Storesund J.E."/>
            <person name="Kallscheuer N."/>
            <person name="Luecker S."/>
            <person name="Lage O.M."/>
            <person name="Pohl T."/>
            <person name="Merkel B.J."/>
            <person name="Hornburger P."/>
            <person name="Mueller R.-W."/>
            <person name="Bruemmer F."/>
            <person name="Labrenz M."/>
            <person name="Spormann A.M."/>
            <person name="Op den Camp H."/>
            <person name="Overmann J."/>
            <person name="Amann R."/>
            <person name="Jetten M.S.M."/>
            <person name="Mascher T."/>
            <person name="Medema M.H."/>
            <person name="Devos D.P."/>
            <person name="Kaster A.-K."/>
            <person name="Ovreas L."/>
            <person name="Rohde M."/>
            <person name="Galperin M.Y."/>
            <person name="Jogler C."/>
        </authorList>
    </citation>
    <scope>NUCLEOTIDE SEQUENCE [LARGE SCALE GENOMIC DNA]</scope>
    <source>
        <strain evidence="3 4">HG66A1</strain>
    </source>
</reference>
<dbReference type="OrthoDB" id="9786218at2"/>
<dbReference type="Proteomes" id="UP000320421">
    <property type="component" value="Chromosome"/>
</dbReference>
<gene>
    <name evidence="3" type="ORF">HG66A1_03910</name>
</gene>
<feature type="transmembrane region" description="Helical" evidence="2">
    <location>
        <begin position="312"/>
        <end position="333"/>
    </location>
</feature>
<feature type="compositionally biased region" description="Basic residues" evidence="1">
    <location>
        <begin position="1"/>
        <end position="12"/>
    </location>
</feature>
<evidence type="ECO:0000256" key="2">
    <source>
        <dbReference type="SAM" id="Phobius"/>
    </source>
</evidence>
<feature type="region of interest" description="Disordered" evidence="1">
    <location>
        <begin position="1"/>
        <end position="40"/>
    </location>
</feature>
<feature type="transmembrane region" description="Helical" evidence="2">
    <location>
        <begin position="115"/>
        <end position="142"/>
    </location>
</feature>
<feature type="transmembrane region" description="Helical" evidence="2">
    <location>
        <begin position="198"/>
        <end position="226"/>
    </location>
</feature>
<keyword evidence="2" id="KW-1133">Transmembrane helix</keyword>
<proteinExistence type="predicted"/>
<evidence type="ECO:0000313" key="3">
    <source>
        <dbReference type="EMBL" id="QDT18629.1"/>
    </source>
</evidence>
<accession>A0A517PGZ2</accession>
<dbReference type="AlphaFoldDB" id="A0A517PGZ2"/>
<organism evidence="3 4">
    <name type="scientific">Gimesia chilikensis</name>
    <dbReference type="NCBI Taxonomy" id="2605989"/>
    <lineage>
        <taxon>Bacteria</taxon>
        <taxon>Pseudomonadati</taxon>
        <taxon>Planctomycetota</taxon>
        <taxon>Planctomycetia</taxon>
        <taxon>Planctomycetales</taxon>
        <taxon>Planctomycetaceae</taxon>
        <taxon>Gimesia</taxon>
    </lineage>
</organism>
<dbReference type="EMBL" id="CP036266">
    <property type="protein sequence ID" value="QDT18629.1"/>
    <property type="molecule type" value="Genomic_DNA"/>
</dbReference>
<feature type="transmembrane region" description="Helical" evidence="2">
    <location>
        <begin position="404"/>
        <end position="425"/>
    </location>
</feature>
<keyword evidence="4" id="KW-1185">Reference proteome</keyword>
<feature type="compositionally biased region" description="Basic and acidic residues" evidence="1">
    <location>
        <begin position="13"/>
        <end position="24"/>
    </location>
</feature>
<feature type="transmembrane region" description="Helical" evidence="2">
    <location>
        <begin position="154"/>
        <end position="170"/>
    </location>
</feature>
<evidence type="ECO:0000313" key="4">
    <source>
        <dbReference type="Proteomes" id="UP000320421"/>
    </source>
</evidence>